<feature type="transmembrane region" description="Helical" evidence="2">
    <location>
        <begin position="98"/>
        <end position="123"/>
    </location>
</feature>
<evidence type="ECO:0000313" key="4">
    <source>
        <dbReference type="Proteomes" id="UP001378592"/>
    </source>
</evidence>
<feature type="transmembrane region" description="Helical" evidence="2">
    <location>
        <begin position="129"/>
        <end position="158"/>
    </location>
</feature>
<accession>A0AAN9ZA35</accession>
<comment type="caution">
    <text evidence="3">The sequence shown here is derived from an EMBL/GenBank/DDBJ whole genome shotgun (WGS) entry which is preliminary data.</text>
</comment>
<evidence type="ECO:0000313" key="3">
    <source>
        <dbReference type="EMBL" id="KAK7867465.1"/>
    </source>
</evidence>
<feature type="compositionally biased region" description="Low complexity" evidence="1">
    <location>
        <begin position="181"/>
        <end position="196"/>
    </location>
</feature>
<dbReference type="AlphaFoldDB" id="A0AAN9ZA35"/>
<sequence length="209" mass="22052">MRDSCCAWRVKWRDTLPRTFACACELRTGVFVIAAVSGVYALLLVAAPLTLGVCGQRMCRQLDTGLIGQLVAWIAAALLALSAILLAVGAFKGRRELLVPWLGFSSVYVVLWIMAAVIFFIVIAVQQAFAMAAAAFFISLNMAVLPLYFLLVVTALYVRIGQESREAAERALGGFTPPPADALANAPDGAAAASTPPAAPRGDGRGPAL</sequence>
<keyword evidence="2" id="KW-0472">Membrane</keyword>
<keyword evidence="2" id="KW-0812">Transmembrane</keyword>
<feature type="transmembrane region" description="Helical" evidence="2">
    <location>
        <begin position="28"/>
        <end position="50"/>
    </location>
</feature>
<dbReference type="EMBL" id="JAZDUA010000119">
    <property type="protein sequence ID" value="KAK7867465.1"/>
    <property type="molecule type" value="Genomic_DNA"/>
</dbReference>
<protein>
    <submittedName>
        <fullName evidence="3">Uncharacterized protein</fullName>
    </submittedName>
</protein>
<proteinExistence type="predicted"/>
<name>A0AAN9ZA35_9ORTH</name>
<organism evidence="3 4">
    <name type="scientific">Gryllus longicercus</name>
    <dbReference type="NCBI Taxonomy" id="2509291"/>
    <lineage>
        <taxon>Eukaryota</taxon>
        <taxon>Metazoa</taxon>
        <taxon>Ecdysozoa</taxon>
        <taxon>Arthropoda</taxon>
        <taxon>Hexapoda</taxon>
        <taxon>Insecta</taxon>
        <taxon>Pterygota</taxon>
        <taxon>Neoptera</taxon>
        <taxon>Polyneoptera</taxon>
        <taxon>Orthoptera</taxon>
        <taxon>Ensifera</taxon>
        <taxon>Gryllidea</taxon>
        <taxon>Grylloidea</taxon>
        <taxon>Gryllidae</taxon>
        <taxon>Gryllinae</taxon>
        <taxon>Gryllus</taxon>
    </lineage>
</organism>
<gene>
    <name evidence="3" type="ORF">R5R35_009775</name>
</gene>
<feature type="transmembrane region" description="Helical" evidence="2">
    <location>
        <begin position="70"/>
        <end position="91"/>
    </location>
</feature>
<dbReference type="Proteomes" id="UP001378592">
    <property type="component" value="Unassembled WGS sequence"/>
</dbReference>
<reference evidence="3 4" key="1">
    <citation type="submission" date="2024-03" db="EMBL/GenBank/DDBJ databases">
        <title>The genome assembly and annotation of the cricket Gryllus longicercus Weissman &amp; Gray.</title>
        <authorList>
            <person name="Szrajer S."/>
            <person name="Gray D."/>
            <person name="Ylla G."/>
        </authorList>
    </citation>
    <scope>NUCLEOTIDE SEQUENCE [LARGE SCALE GENOMIC DNA]</scope>
    <source>
        <strain evidence="3">DAG 2021-001</strain>
        <tissue evidence="3">Whole body minus gut</tissue>
    </source>
</reference>
<dbReference type="InterPro" id="IPR031720">
    <property type="entry name" value="DUF4728"/>
</dbReference>
<keyword evidence="4" id="KW-1185">Reference proteome</keyword>
<feature type="region of interest" description="Disordered" evidence="1">
    <location>
        <begin position="172"/>
        <end position="209"/>
    </location>
</feature>
<keyword evidence="2" id="KW-1133">Transmembrane helix</keyword>
<dbReference type="Pfam" id="PF15860">
    <property type="entry name" value="DUF4728"/>
    <property type="match status" value="1"/>
</dbReference>
<evidence type="ECO:0000256" key="2">
    <source>
        <dbReference type="SAM" id="Phobius"/>
    </source>
</evidence>
<evidence type="ECO:0000256" key="1">
    <source>
        <dbReference type="SAM" id="MobiDB-lite"/>
    </source>
</evidence>